<evidence type="ECO:0000259" key="9">
    <source>
        <dbReference type="Pfam" id="PF00082"/>
    </source>
</evidence>
<dbReference type="PROSITE" id="PS00136">
    <property type="entry name" value="SUBTILASE_ASP"/>
    <property type="match status" value="1"/>
</dbReference>
<feature type="signal peptide" evidence="8">
    <location>
        <begin position="1"/>
        <end position="28"/>
    </location>
</feature>
<dbReference type="PROSITE" id="PS51892">
    <property type="entry name" value="SUBTILASE"/>
    <property type="match status" value="1"/>
</dbReference>
<evidence type="ECO:0000256" key="3">
    <source>
        <dbReference type="ARBA" id="ARBA00022801"/>
    </source>
</evidence>
<dbReference type="InterPro" id="IPR023827">
    <property type="entry name" value="Peptidase_S8_Asp-AS"/>
</dbReference>
<evidence type="ECO:0000313" key="11">
    <source>
        <dbReference type="Proteomes" id="UP001268819"/>
    </source>
</evidence>
<evidence type="ECO:0000256" key="5">
    <source>
        <dbReference type="PROSITE-ProRule" id="PRU01240"/>
    </source>
</evidence>
<dbReference type="PRINTS" id="PR00723">
    <property type="entry name" value="SUBTILISIN"/>
</dbReference>
<keyword evidence="8" id="KW-0732">Signal</keyword>
<dbReference type="PANTHER" id="PTHR43806:SF11">
    <property type="entry name" value="CEREVISIN-RELATED"/>
    <property type="match status" value="1"/>
</dbReference>
<dbReference type="Proteomes" id="UP001268819">
    <property type="component" value="Unassembled WGS sequence"/>
</dbReference>
<organism evidence="10 11">
    <name type="scientific">Saccharothrix longispora</name>
    <dbReference type="NCBI Taxonomy" id="33920"/>
    <lineage>
        <taxon>Bacteria</taxon>
        <taxon>Bacillati</taxon>
        <taxon>Actinomycetota</taxon>
        <taxon>Actinomycetes</taxon>
        <taxon>Pseudonocardiales</taxon>
        <taxon>Pseudonocardiaceae</taxon>
        <taxon>Saccharothrix</taxon>
    </lineage>
</organism>
<keyword evidence="2 5" id="KW-0645">Protease</keyword>
<evidence type="ECO:0000256" key="1">
    <source>
        <dbReference type="ARBA" id="ARBA00011073"/>
    </source>
</evidence>
<evidence type="ECO:0000256" key="4">
    <source>
        <dbReference type="ARBA" id="ARBA00022825"/>
    </source>
</evidence>
<gene>
    <name evidence="10" type="ORF">J2S66_000055</name>
</gene>
<dbReference type="InterPro" id="IPR015500">
    <property type="entry name" value="Peptidase_S8_subtilisin-rel"/>
</dbReference>
<dbReference type="RefSeq" id="WP_310302124.1">
    <property type="nucleotide sequence ID" value="NZ_BAAAXB010000001.1"/>
</dbReference>
<dbReference type="Gene3D" id="3.40.50.200">
    <property type="entry name" value="Peptidase S8/S53 domain"/>
    <property type="match status" value="1"/>
</dbReference>
<name>A0ABU1PM93_9PSEU</name>
<dbReference type="GO" id="GO:0008233">
    <property type="term" value="F:peptidase activity"/>
    <property type="evidence" value="ECO:0007669"/>
    <property type="project" value="UniProtKB-KW"/>
</dbReference>
<feature type="chain" id="PRO_5046471177" evidence="8">
    <location>
        <begin position="29"/>
        <end position="1089"/>
    </location>
</feature>
<protein>
    <submittedName>
        <fullName evidence="10">Subtilisin family serine protease</fullName>
    </submittedName>
</protein>
<dbReference type="InterPro" id="IPR036852">
    <property type="entry name" value="Peptidase_S8/S53_dom_sf"/>
</dbReference>
<dbReference type="InterPro" id="IPR023828">
    <property type="entry name" value="Peptidase_S8_Ser-AS"/>
</dbReference>
<feature type="active site" description="Charge relay system" evidence="5">
    <location>
        <position position="225"/>
    </location>
</feature>
<feature type="domain" description="Peptidase S8/S53" evidence="9">
    <location>
        <begin position="216"/>
        <end position="474"/>
    </location>
</feature>
<proteinExistence type="inferred from homology"/>
<keyword evidence="4 5" id="KW-0720">Serine protease</keyword>
<sequence length="1089" mass="111073">MKSTRWRGTTWGAALVAVTVAASGLAPGADPARAQPPTGQEQRIGQVGRSGPDERHAVTLVTGDRVVLAGDGVRAFVAAPGRERTVFHTYERNGHLHVVPRDAARLISQGRVDPRLFDVTGLVEAGYDDARRDTVPLIVTGDEEPVAAGLGVTGSLPVVGSYTARVLKSEAAGAWRTLVSRASVRKVWLDGLRRTTLDRSTAQIGAPTAWAAGYTGKGVKVAVLDTGVDGDHPDLTGHVVAARNFTEDPDGTDGVGHGTHVAATIASSGAAYRGVAPEADLLDGKVCVAAGCQESAIVAGMEWAAEQGADVVNVSLGGGDTAELDPLEEAVNRLSERTGALFVVAAGNNARPGTISSPGSADAALTVGAVDRRDGIAPFSSRGPRTGDGGVKPDLTAPGVDVVAAKAANGTVGTPVGDGHVAMSGTSMATPHVAGAAALIAQQHPDWTGAQVKAALVASAKANPELTAFDQGAGRVDLAKAITTTVTAQPASLAMGLREWPHDDDVPVAKAVAYRNGGTTPVTLTLSADVRGPDGSAAPSGLVRVSPAKLTVPAGGEATATVTADTRLGSADGLYVGSVVATGGTTPLRTAVSVNREVESYDVAFDFVDATGAPAVDYYSSIIGLDNDTFAFPHDADGSFTLRLPKGDYFAGTDVQTGGAKLALLPRPRLTVDRDQRVVFDARTAAPLRITAPDAAAAEALGDITVVRRHGDRQAGISTAFLGGFGPDVSIAHTGPELSGDEVVSLIGSQLRGTPDGGTPVTYRLAWSQEGRLPTGFTRSPAAADLAEVRTTFGPGPSGRAFGHGGNPITPGGVGGWAWLPDVTSPGQAVNRVTTDLAWSWGFLQFGPDGGVEAALTSPERTYARGARAAEEANDPVFSPALPPSRSPYLGRRGDEVSFAVPLFTDGSGNGGTAAVSSARTTLLRDGVPVGETPYAGNGLFPVPPGEARFRVETEAVRAAGSSAFATRVAGAWTFRSGTTPGDGYAPLPLSVVRFTPELDASGAAPRGQALRVPLTVQQQEGAANGRVERIDVEVSFDDGATWTAAPVSGGAATVTTPGAAGFGSVRVKAVDSDGNEVEHTVVRAFKVA</sequence>
<dbReference type="InterPro" id="IPR050131">
    <property type="entry name" value="Peptidase_S8_subtilisin-like"/>
</dbReference>
<evidence type="ECO:0000256" key="8">
    <source>
        <dbReference type="SAM" id="SignalP"/>
    </source>
</evidence>
<feature type="active site" description="Charge relay system" evidence="5">
    <location>
        <position position="257"/>
    </location>
</feature>
<keyword evidence="3 5" id="KW-0378">Hydrolase</keyword>
<comment type="caution">
    <text evidence="10">The sequence shown here is derived from an EMBL/GenBank/DDBJ whole genome shotgun (WGS) entry which is preliminary data.</text>
</comment>
<accession>A0ABU1PM93</accession>
<dbReference type="EMBL" id="JAVDSG010000001">
    <property type="protein sequence ID" value="MDR6591671.1"/>
    <property type="molecule type" value="Genomic_DNA"/>
</dbReference>
<dbReference type="InterPro" id="IPR000209">
    <property type="entry name" value="Peptidase_S8/S53_dom"/>
</dbReference>
<dbReference type="SUPFAM" id="SSF52743">
    <property type="entry name" value="Subtilisin-like"/>
    <property type="match status" value="1"/>
</dbReference>
<keyword evidence="11" id="KW-1185">Reference proteome</keyword>
<dbReference type="PANTHER" id="PTHR43806">
    <property type="entry name" value="PEPTIDASE S8"/>
    <property type="match status" value="1"/>
</dbReference>
<evidence type="ECO:0000256" key="2">
    <source>
        <dbReference type="ARBA" id="ARBA00022670"/>
    </source>
</evidence>
<dbReference type="GO" id="GO:0006508">
    <property type="term" value="P:proteolysis"/>
    <property type="evidence" value="ECO:0007669"/>
    <property type="project" value="UniProtKB-KW"/>
</dbReference>
<feature type="active site" description="Charge relay system" evidence="5">
    <location>
        <position position="427"/>
    </location>
</feature>
<feature type="region of interest" description="Disordered" evidence="7">
    <location>
        <begin position="27"/>
        <end position="53"/>
    </location>
</feature>
<dbReference type="Pfam" id="PF00082">
    <property type="entry name" value="Peptidase_S8"/>
    <property type="match status" value="1"/>
</dbReference>
<reference evidence="10 11" key="1">
    <citation type="submission" date="2023-07" db="EMBL/GenBank/DDBJ databases">
        <title>Sequencing the genomes of 1000 actinobacteria strains.</title>
        <authorList>
            <person name="Klenk H.-P."/>
        </authorList>
    </citation>
    <scope>NUCLEOTIDE SEQUENCE [LARGE SCALE GENOMIC DNA]</scope>
    <source>
        <strain evidence="10 11">DSM 43749</strain>
    </source>
</reference>
<evidence type="ECO:0000256" key="7">
    <source>
        <dbReference type="SAM" id="MobiDB-lite"/>
    </source>
</evidence>
<dbReference type="PROSITE" id="PS00138">
    <property type="entry name" value="SUBTILASE_SER"/>
    <property type="match status" value="1"/>
</dbReference>
<comment type="similarity">
    <text evidence="1 5 6">Belongs to the peptidase S8 family.</text>
</comment>
<evidence type="ECO:0000313" key="10">
    <source>
        <dbReference type="EMBL" id="MDR6591671.1"/>
    </source>
</evidence>
<evidence type="ECO:0000256" key="6">
    <source>
        <dbReference type="RuleBase" id="RU003355"/>
    </source>
</evidence>